<feature type="domain" description="GT-D fold-like" evidence="1">
    <location>
        <begin position="10"/>
        <end position="234"/>
    </location>
</feature>
<organism evidence="2 3">
    <name type="scientific">Effusibacillus consociatus</name>
    <dbReference type="NCBI Taxonomy" id="1117041"/>
    <lineage>
        <taxon>Bacteria</taxon>
        <taxon>Bacillati</taxon>
        <taxon>Bacillota</taxon>
        <taxon>Bacilli</taxon>
        <taxon>Bacillales</taxon>
        <taxon>Alicyclobacillaceae</taxon>
        <taxon>Effusibacillus</taxon>
    </lineage>
</organism>
<evidence type="ECO:0000259" key="1">
    <source>
        <dbReference type="Pfam" id="PF22882"/>
    </source>
</evidence>
<proteinExistence type="predicted"/>
<dbReference type="InterPro" id="IPR049785">
    <property type="entry name" value="GT-D-like_firm"/>
</dbReference>
<dbReference type="Pfam" id="PF22882">
    <property type="entry name" value="GT-D-like"/>
    <property type="match status" value="1"/>
</dbReference>
<dbReference type="EMBL" id="JBHSHC010000108">
    <property type="protein sequence ID" value="MFC4768595.1"/>
    <property type="molecule type" value="Genomic_DNA"/>
</dbReference>
<keyword evidence="3" id="KW-1185">Reference proteome</keyword>
<dbReference type="RefSeq" id="WP_380026546.1">
    <property type="nucleotide sequence ID" value="NZ_JBHSHC010000108.1"/>
</dbReference>
<protein>
    <submittedName>
        <fullName evidence="2">GT-D fold domain-containing glycosyltransferase</fullName>
    </submittedName>
</protein>
<gene>
    <name evidence="2" type="ORF">ACFO8Q_14715</name>
</gene>
<reference evidence="3" key="1">
    <citation type="journal article" date="2019" name="Int. J. Syst. Evol. Microbiol.">
        <title>The Global Catalogue of Microorganisms (GCM) 10K type strain sequencing project: providing services to taxonomists for standard genome sequencing and annotation.</title>
        <authorList>
            <consortium name="The Broad Institute Genomics Platform"/>
            <consortium name="The Broad Institute Genome Sequencing Center for Infectious Disease"/>
            <person name="Wu L."/>
            <person name="Ma J."/>
        </authorList>
    </citation>
    <scope>NUCLEOTIDE SEQUENCE [LARGE SCALE GENOMIC DNA]</scope>
    <source>
        <strain evidence="3">WYCCWR 12678</strain>
    </source>
</reference>
<evidence type="ECO:0000313" key="2">
    <source>
        <dbReference type="EMBL" id="MFC4768595.1"/>
    </source>
</evidence>
<comment type="caution">
    <text evidence="2">The sequence shown here is derived from an EMBL/GenBank/DDBJ whole genome shotgun (WGS) entry which is preliminary data.</text>
</comment>
<dbReference type="NCBIfam" id="NF040628">
    <property type="entry name" value="GT-D_rel"/>
    <property type="match status" value="1"/>
</dbReference>
<evidence type="ECO:0000313" key="3">
    <source>
        <dbReference type="Proteomes" id="UP001596002"/>
    </source>
</evidence>
<name>A0ABV9Q345_9BACL</name>
<accession>A0ABV9Q345</accession>
<dbReference type="InterPro" id="IPR055171">
    <property type="entry name" value="GT-D-like"/>
</dbReference>
<sequence length="252" mass="29396">MERISFGRMLNTEEVIEKIDHAIRSKQPFCLVRVGDGENLVLAQEKVMPIDQVIRTRWGRRSRETKSKGISLPNLKARDKMIRAIKQADLVGIPYYKDRELRAPQIYLRSLTNKCFKTYGIRPKQVCHTLVNRHLVEKQSFWQMLRGRRVTVISKWADSFAKLVEKEYADFQIQFVAKIPFSHYDQIEQTVRRMEKVDCDIVLISTGVNAVILAEKLARRQGRVAIDFGKSAMFMIQRKKDRVRPWKAGDSS</sequence>
<dbReference type="Proteomes" id="UP001596002">
    <property type="component" value="Unassembled WGS sequence"/>
</dbReference>